<dbReference type="Gene3D" id="2.30.30.240">
    <property type="entry name" value="PRC-barrel domain"/>
    <property type="match status" value="1"/>
</dbReference>
<dbReference type="PANTHER" id="PTHR33692:SF1">
    <property type="entry name" value="RIBOSOME MATURATION FACTOR RIMM"/>
    <property type="match status" value="1"/>
</dbReference>
<comment type="similarity">
    <text evidence="5">Belongs to the RimM family.</text>
</comment>
<dbReference type="Pfam" id="PF24986">
    <property type="entry name" value="PRC_RimM"/>
    <property type="match status" value="1"/>
</dbReference>
<comment type="subcellular location">
    <subcellularLocation>
        <location evidence="5">Cytoplasm</location>
    </subcellularLocation>
</comment>
<keyword evidence="1 5" id="KW-0963">Cytoplasm</keyword>
<dbReference type="Gene3D" id="2.40.30.60">
    <property type="entry name" value="RimM"/>
    <property type="match status" value="1"/>
</dbReference>
<dbReference type="SUPFAM" id="SSF50447">
    <property type="entry name" value="Translation proteins"/>
    <property type="match status" value="1"/>
</dbReference>
<evidence type="ECO:0000259" key="7">
    <source>
        <dbReference type="Pfam" id="PF24986"/>
    </source>
</evidence>
<dbReference type="InterPro" id="IPR056792">
    <property type="entry name" value="PRC_RimM"/>
</dbReference>
<dbReference type="EMBL" id="AP035785">
    <property type="protein sequence ID" value="BFO72133.1"/>
    <property type="molecule type" value="Genomic_DNA"/>
</dbReference>
<proteinExistence type="inferred from homology"/>
<dbReference type="Pfam" id="PF01782">
    <property type="entry name" value="RimM"/>
    <property type="match status" value="1"/>
</dbReference>
<comment type="domain">
    <text evidence="5">The PRC barrel domain binds ribosomal protein uS19.</text>
</comment>
<dbReference type="InterPro" id="IPR011033">
    <property type="entry name" value="PRC_barrel-like_sf"/>
</dbReference>
<evidence type="ECO:0000313" key="8">
    <source>
        <dbReference type="EMBL" id="BFO72133.1"/>
    </source>
</evidence>
<feature type="domain" description="Ribosome maturation factor RimM PRC barrel" evidence="7">
    <location>
        <begin position="101"/>
        <end position="170"/>
    </location>
</feature>
<dbReference type="PANTHER" id="PTHR33692">
    <property type="entry name" value="RIBOSOME MATURATION FACTOR RIMM"/>
    <property type="match status" value="1"/>
</dbReference>
<keyword evidence="4 5" id="KW-0143">Chaperone</keyword>
<evidence type="ECO:0000259" key="6">
    <source>
        <dbReference type="Pfam" id="PF01782"/>
    </source>
</evidence>
<dbReference type="GO" id="GO:0005840">
    <property type="term" value="C:ribosome"/>
    <property type="evidence" value="ECO:0007669"/>
    <property type="project" value="InterPro"/>
</dbReference>
<evidence type="ECO:0000256" key="3">
    <source>
        <dbReference type="ARBA" id="ARBA00022552"/>
    </source>
</evidence>
<accession>A0AB33IR80</accession>
<dbReference type="InterPro" id="IPR002676">
    <property type="entry name" value="RimM_N"/>
</dbReference>
<dbReference type="SUPFAM" id="SSF50346">
    <property type="entry name" value="PRC-barrel domain"/>
    <property type="match status" value="1"/>
</dbReference>
<evidence type="ECO:0000256" key="1">
    <source>
        <dbReference type="ARBA" id="ARBA00022490"/>
    </source>
</evidence>
<name>A0AB33IR80_9BACT</name>
<feature type="domain" description="RimM N-terminal" evidence="6">
    <location>
        <begin position="10"/>
        <end position="89"/>
    </location>
</feature>
<gene>
    <name evidence="5 8" type="primary">rimM</name>
    <name evidence="8" type="ORF">GTC17253_20990</name>
</gene>
<dbReference type="GO" id="GO:0042274">
    <property type="term" value="P:ribosomal small subunit biogenesis"/>
    <property type="evidence" value="ECO:0007669"/>
    <property type="project" value="UniProtKB-UniRule"/>
</dbReference>
<keyword evidence="3 5" id="KW-0698">rRNA processing</keyword>
<dbReference type="AlphaFoldDB" id="A0AB33IR80"/>
<reference evidence="8" key="1">
    <citation type="submission" date="2024-07" db="EMBL/GenBank/DDBJ databases">
        <title>Complete genome sequence of Prevotella sp. YM-2024 GTC17253.</title>
        <authorList>
            <person name="Hayashi M."/>
            <person name="Muto Y."/>
            <person name="Tanaka K."/>
            <person name="Niwa H."/>
        </authorList>
    </citation>
    <scope>NUCLEOTIDE SEQUENCE</scope>
    <source>
        <strain evidence="8">GTC17253</strain>
    </source>
</reference>
<evidence type="ECO:0000256" key="4">
    <source>
        <dbReference type="ARBA" id="ARBA00023186"/>
    </source>
</evidence>
<sequence>MIKAEEVYKIGRIGKPHGVKGEVSMSFSDDVFDRVEADYLVLEIDGILVPFFMEEYRFHGEDTALVKFCDIDTQEQARQLTGSNVFFPRYLSDSDAENVTWAEIIGWTVRNSNDGAVAGKIQHVDDSTINTLFEVVTPDGRGVLIPASDDLIAGIDHDRHEISLAIPEGIMGLE</sequence>
<comment type="subunit">
    <text evidence="5">Binds ribosomal protein uS19.</text>
</comment>
<evidence type="ECO:0000256" key="2">
    <source>
        <dbReference type="ARBA" id="ARBA00022517"/>
    </source>
</evidence>
<comment type="function">
    <text evidence="5">An accessory protein needed during the final step in the assembly of 30S ribosomal subunit, possibly for assembly of the head region. Essential for efficient processing of 16S rRNA. May be needed both before and after RbfA during the maturation of 16S rRNA. It has affinity for free ribosomal 30S subunits but not for 70S ribosomes.</text>
</comment>
<keyword evidence="2 5" id="KW-0690">Ribosome biogenesis</keyword>
<evidence type="ECO:0000256" key="5">
    <source>
        <dbReference type="HAMAP-Rule" id="MF_00014"/>
    </source>
</evidence>
<dbReference type="InterPro" id="IPR009000">
    <property type="entry name" value="Transl_B-barrel_sf"/>
</dbReference>
<dbReference type="InterPro" id="IPR011961">
    <property type="entry name" value="RimM"/>
</dbReference>
<dbReference type="GO" id="GO:0005737">
    <property type="term" value="C:cytoplasm"/>
    <property type="evidence" value="ECO:0007669"/>
    <property type="project" value="UniProtKB-SubCell"/>
</dbReference>
<dbReference type="InterPro" id="IPR036976">
    <property type="entry name" value="RimM_N_sf"/>
</dbReference>
<dbReference type="NCBIfam" id="TIGR02273">
    <property type="entry name" value="16S_RimM"/>
    <property type="match status" value="1"/>
</dbReference>
<dbReference type="GO" id="GO:0006364">
    <property type="term" value="P:rRNA processing"/>
    <property type="evidence" value="ECO:0007669"/>
    <property type="project" value="UniProtKB-UniRule"/>
</dbReference>
<dbReference type="HAMAP" id="MF_00014">
    <property type="entry name" value="Ribosome_mat_RimM"/>
    <property type="match status" value="1"/>
</dbReference>
<organism evidence="8">
    <name type="scientific">Prevotella sp. GTC17253</name>
    <dbReference type="NCBI Taxonomy" id="3236793"/>
    <lineage>
        <taxon>Bacteria</taxon>
        <taxon>Pseudomonadati</taxon>
        <taxon>Bacteroidota</taxon>
        <taxon>Bacteroidia</taxon>
        <taxon>Bacteroidales</taxon>
        <taxon>Prevotellaceae</taxon>
        <taxon>Prevotella</taxon>
    </lineage>
</organism>
<protein>
    <recommendedName>
        <fullName evidence="5">Ribosome maturation factor RimM</fullName>
    </recommendedName>
</protein>
<dbReference type="GO" id="GO:0043022">
    <property type="term" value="F:ribosome binding"/>
    <property type="evidence" value="ECO:0007669"/>
    <property type="project" value="InterPro"/>
</dbReference>